<name>A0A6P7SFF1_9MOLL</name>
<dbReference type="GO" id="GO:0005212">
    <property type="term" value="F:structural constituent of eye lens"/>
    <property type="evidence" value="ECO:0007669"/>
    <property type="project" value="UniProtKB-KW"/>
</dbReference>
<dbReference type="SUPFAM" id="SSF47616">
    <property type="entry name" value="GST C-terminal domain-like"/>
    <property type="match status" value="1"/>
</dbReference>
<keyword evidence="2" id="KW-0273">Eye lens protein</keyword>
<dbReference type="InterPro" id="IPR040079">
    <property type="entry name" value="Glutathione_S-Trfase"/>
</dbReference>
<evidence type="ECO:0000313" key="4">
    <source>
        <dbReference type="Proteomes" id="UP000515154"/>
    </source>
</evidence>
<dbReference type="KEGG" id="osn:115212420"/>
<dbReference type="CDD" id="cd03192">
    <property type="entry name" value="GST_C_Sigma_like"/>
    <property type="match status" value="1"/>
</dbReference>
<dbReference type="Gene3D" id="1.20.1050.10">
    <property type="match status" value="1"/>
</dbReference>
<dbReference type="SFLD" id="SFLDG00363">
    <property type="entry name" value="AMPS_(cytGST):_Alpha-__Mu-__Pi"/>
    <property type="match status" value="1"/>
</dbReference>
<dbReference type="FunFam" id="3.40.30.10:FF:000258">
    <property type="entry name" value="Glutathione S-transferase"/>
    <property type="match status" value="1"/>
</dbReference>
<organism evidence="4 5">
    <name type="scientific">Octopus sinensis</name>
    <name type="common">East Asian common octopus</name>
    <dbReference type="NCBI Taxonomy" id="2607531"/>
    <lineage>
        <taxon>Eukaryota</taxon>
        <taxon>Metazoa</taxon>
        <taxon>Spiralia</taxon>
        <taxon>Lophotrochozoa</taxon>
        <taxon>Mollusca</taxon>
        <taxon>Cephalopoda</taxon>
        <taxon>Coleoidea</taxon>
        <taxon>Octopodiformes</taxon>
        <taxon>Octopoda</taxon>
        <taxon>Incirrata</taxon>
        <taxon>Octopodidae</taxon>
        <taxon>Octopus</taxon>
    </lineage>
</organism>
<dbReference type="CDD" id="cd03039">
    <property type="entry name" value="GST_N_Sigma_like"/>
    <property type="match status" value="1"/>
</dbReference>
<proteinExistence type="inferred from homology"/>
<dbReference type="PROSITE" id="PS50405">
    <property type="entry name" value="GST_CTER"/>
    <property type="match status" value="1"/>
</dbReference>
<dbReference type="InterPro" id="IPR003083">
    <property type="entry name" value="S-crystallin"/>
</dbReference>
<keyword evidence="4" id="KW-1185">Reference proteome</keyword>
<dbReference type="InterPro" id="IPR004045">
    <property type="entry name" value="Glutathione_S-Trfase_N"/>
</dbReference>
<dbReference type="InterPro" id="IPR004046">
    <property type="entry name" value="GST_C"/>
</dbReference>
<dbReference type="RefSeq" id="XP_029637189.1">
    <property type="nucleotide sequence ID" value="XM_029781329.2"/>
</dbReference>
<dbReference type="Pfam" id="PF02798">
    <property type="entry name" value="GST_N"/>
    <property type="match status" value="1"/>
</dbReference>
<sequence>MTRYTLYYFNGRGRAEVCRMLFVLADVQFTDVRVEYSEWNRFMTKLSSPMLPVLETDTGLTMPQSMAIARFLAREFGLHGRNGQEMSRVDYICQCFYDILDCYMKMYHEKDRQLYNETSRRSSNKEDKLSQLRSNYETTCNRILPFLEKTLQVYNNGNQYFLGNQVLLCDVMAYATLENIVEDSPSLLNGYPKLRALMNRISDYPKIHSYLKDRTPSEF</sequence>
<dbReference type="GO" id="GO:0006749">
    <property type="term" value="P:glutathione metabolic process"/>
    <property type="evidence" value="ECO:0007669"/>
    <property type="project" value="TreeGrafter"/>
</dbReference>
<reference evidence="5" key="1">
    <citation type="submission" date="2025-08" db="UniProtKB">
        <authorList>
            <consortium name="RefSeq"/>
        </authorList>
    </citation>
    <scope>IDENTIFICATION</scope>
</reference>
<dbReference type="Proteomes" id="UP000515154">
    <property type="component" value="Linkage group LG5"/>
</dbReference>
<dbReference type="InterPro" id="IPR036282">
    <property type="entry name" value="Glutathione-S-Trfase_C_sf"/>
</dbReference>
<dbReference type="AlphaFoldDB" id="A0A6P7SFF1"/>
<evidence type="ECO:0000256" key="2">
    <source>
        <dbReference type="ARBA" id="ARBA00022613"/>
    </source>
</evidence>
<dbReference type="GO" id="GO:0004364">
    <property type="term" value="F:glutathione transferase activity"/>
    <property type="evidence" value="ECO:0007669"/>
    <property type="project" value="TreeGrafter"/>
</dbReference>
<gene>
    <name evidence="5" type="primary">LOC115212420</name>
</gene>
<evidence type="ECO:0000256" key="3">
    <source>
        <dbReference type="ARBA" id="ARBA00058556"/>
    </source>
</evidence>
<protein>
    <submittedName>
        <fullName evidence="5">S-crystallin 4-like</fullName>
    </submittedName>
</protein>
<dbReference type="SFLD" id="SFLDS00019">
    <property type="entry name" value="Glutathione_Transferase_(cytos"/>
    <property type="match status" value="1"/>
</dbReference>
<evidence type="ECO:0000256" key="1">
    <source>
        <dbReference type="ARBA" id="ARBA00007409"/>
    </source>
</evidence>
<evidence type="ECO:0000313" key="5">
    <source>
        <dbReference type="RefSeq" id="XP_029637189.1"/>
    </source>
</evidence>
<dbReference type="PANTHER" id="PTHR11571:SF150">
    <property type="entry name" value="GLUTATHIONE S-TRANSFERASE"/>
    <property type="match status" value="1"/>
</dbReference>
<comment type="function">
    <text evidence="3">S-crystallins are structural components of squids and octopi eye lens. Contains relatively little GST activity (1/1000 of that of mammalian GST enzyme).</text>
</comment>
<dbReference type="Pfam" id="PF14497">
    <property type="entry name" value="GST_C_3"/>
    <property type="match status" value="1"/>
</dbReference>
<comment type="similarity">
    <text evidence="1">Belongs to the GST superfamily.</text>
</comment>
<dbReference type="InterPro" id="IPR050213">
    <property type="entry name" value="GST_superfamily"/>
</dbReference>
<dbReference type="PROSITE" id="PS50404">
    <property type="entry name" value="GST_NTER"/>
    <property type="match status" value="1"/>
</dbReference>
<dbReference type="PANTHER" id="PTHR11571">
    <property type="entry name" value="GLUTATHIONE S-TRANSFERASE"/>
    <property type="match status" value="1"/>
</dbReference>
<dbReference type="SFLD" id="SFLDG01205">
    <property type="entry name" value="AMPS.1"/>
    <property type="match status" value="1"/>
</dbReference>
<dbReference type="PRINTS" id="PR01269">
    <property type="entry name" value="SCRYSTALLIN"/>
</dbReference>
<dbReference type="Gene3D" id="3.40.30.10">
    <property type="entry name" value="Glutaredoxin"/>
    <property type="match status" value="1"/>
</dbReference>
<accession>A0A6P7SFF1</accession>
<dbReference type="SUPFAM" id="SSF52833">
    <property type="entry name" value="Thioredoxin-like"/>
    <property type="match status" value="1"/>
</dbReference>
<dbReference type="InterPro" id="IPR010987">
    <property type="entry name" value="Glutathione-S-Trfase_C-like"/>
</dbReference>
<dbReference type="InterPro" id="IPR036249">
    <property type="entry name" value="Thioredoxin-like_sf"/>
</dbReference>